<dbReference type="OrthoDB" id="6699058at2"/>
<dbReference type="EMBL" id="APPO01000008">
    <property type="protein sequence ID" value="ENV38307.1"/>
    <property type="molecule type" value="Genomic_DNA"/>
</dbReference>
<dbReference type="AlphaFoldDB" id="N8YN82"/>
<comment type="caution">
    <text evidence="1">The sequence shown here is derived from an EMBL/GenBank/DDBJ whole genome shotgun (WGS) entry which is preliminary data.</text>
</comment>
<dbReference type="Proteomes" id="UP000018445">
    <property type="component" value="Unassembled WGS sequence"/>
</dbReference>
<sequence>MSEALIERLVTFAESGNQQKIIINGTSYQGWIMEITEDALLISTGFADKSGKDFWLKFTDLELETTELFYWDTRPNEWVPFTL</sequence>
<evidence type="ECO:0000313" key="2">
    <source>
        <dbReference type="Proteomes" id="UP000018445"/>
    </source>
</evidence>
<dbReference type="GeneID" id="58193971"/>
<keyword evidence="2" id="KW-1185">Reference proteome</keyword>
<dbReference type="HOGENOM" id="CLU_2565990_0_0_6"/>
<accession>N8YN82</accession>
<proteinExistence type="predicted"/>
<name>N8YN82_ACIVR</name>
<dbReference type="PATRIC" id="fig|1191460.12.peg.1062"/>
<organism evidence="1 2">
    <name type="scientific">Acinetobacter venetianus (strain ATCC 31012 / DSM 23050 / BCRC 14357 / CCUG 45561 / CIP 110063 / KCTC 2702 / LMG 19082 / RAG-1)</name>
    <dbReference type="NCBI Taxonomy" id="1191460"/>
    <lineage>
        <taxon>Bacteria</taxon>
        <taxon>Pseudomonadati</taxon>
        <taxon>Pseudomonadota</taxon>
        <taxon>Gammaproteobacteria</taxon>
        <taxon>Moraxellales</taxon>
        <taxon>Moraxellaceae</taxon>
        <taxon>Acinetobacter</taxon>
    </lineage>
</organism>
<gene>
    <name evidence="1" type="ORF">F959_01071</name>
</gene>
<evidence type="ECO:0000313" key="1">
    <source>
        <dbReference type="EMBL" id="ENV38307.1"/>
    </source>
</evidence>
<dbReference type="RefSeq" id="WP_004878185.1">
    <property type="nucleotide sequence ID" value="NZ_AKIQ01000053.1"/>
</dbReference>
<dbReference type="eggNOG" id="ENOG502ZRA1">
    <property type="taxonomic scope" value="Bacteria"/>
</dbReference>
<reference evidence="1 2" key="1">
    <citation type="submission" date="2013-02" db="EMBL/GenBank/DDBJ databases">
        <title>The Genome Sequence of Acinetobacter venetianus CIP 110063.</title>
        <authorList>
            <consortium name="The Broad Institute Genome Sequencing Platform"/>
            <consortium name="The Broad Institute Genome Sequencing Center for Infectious Disease"/>
            <person name="Cerqueira G."/>
            <person name="Feldgarden M."/>
            <person name="Courvalin P."/>
            <person name="Perichon B."/>
            <person name="Grillot-Courvalin C."/>
            <person name="Clermont D."/>
            <person name="Rocha E."/>
            <person name="Yoon E.-J."/>
            <person name="Nemec A."/>
            <person name="Walker B."/>
            <person name="Young S.K."/>
            <person name="Zeng Q."/>
            <person name="Gargeya S."/>
            <person name="Fitzgerald M."/>
            <person name="Haas B."/>
            <person name="Abouelleil A."/>
            <person name="Alvarado L."/>
            <person name="Arachchi H.M."/>
            <person name="Berlin A.M."/>
            <person name="Chapman S.B."/>
            <person name="Dewar J."/>
            <person name="Goldberg J."/>
            <person name="Griggs A."/>
            <person name="Gujja S."/>
            <person name="Hansen M."/>
            <person name="Howarth C."/>
            <person name="Imamovic A."/>
            <person name="Larimer J."/>
            <person name="McCowan C."/>
            <person name="Murphy C."/>
            <person name="Neiman D."/>
            <person name="Pearson M."/>
            <person name="Priest M."/>
            <person name="Roberts A."/>
            <person name="Saif S."/>
            <person name="Shea T."/>
            <person name="Sisk P."/>
            <person name="Sykes S."/>
            <person name="Wortman J."/>
            <person name="Nusbaum C."/>
            <person name="Birren B."/>
        </authorList>
    </citation>
    <scope>NUCLEOTIDE SEQUENCE [LARGE SCALE GENOMIC DNA]</scope>
    <source>
        <strain evidence="2">ATCC 31012 / DSM 23050 / BCRC 14357 / CCUG 45561 / CIP 110063 / KCTC 2702 / LMG 19082 / RAG-1</strain>
    </source>
</reference>
<protein>
    <submittedName>
        <fullName evidence="1">Uncharacterized protein</fullName>
    </submittedName>
</protein>